<evidence type="ECO:0000313" key="9">
    <source>
        <dbReference type="EMBL" id="GHD24869.1"/>
    </source>
</evidence>
<sequence>MRGNTHTTRILVTGGAGFIGSAYVRALLRAGGSARTVVTVLDKLTYAGSTDHLSAVWHHPDFAFVRGCACDADLVDGLVARHDQIVNIAAESHVDRSIRDGGAFMRTNVLGTQTLLDAAVRHGTELFLQVSTDEVYGSLAEGAADENAALHPSSPYSASKASADLVALSYARTHGLDVRVTRCANNFGPRQYPEKLVPVLLTRLLEGGNLPIYGDGRHTRDWLYVDDHVRALEVVRSSGAPGEIYNIGGTEAMTNLELAQRLLDRFGTGREKIEYVSDRKGHDRRYAVDATKLFEELGFWPQVSFEDGLKRTFDWYST</sequence>
<dbReference type="PANTHER" id="PTHR43000">
    <property type="entry name" value="DTDP-D-GLUCOSE 4,6-DEHYDRATASE-RELATED"/>
    <property type="match status" value="1"/>
</dbReference>
<evidence type="ECO:0000256" key="7">
    <source>
        <dbReference type="ARBA" id="ARBA00023239"/>
    </source>
</evidence>
<keyword evidence="7" id="KW-0456">Lyase</keyword>
<dbReference type="InterPro" id="IPR016040">
    <property type="entry name" value="NAD(P)-bd_dom"/>
</dbReference>
<keyword evidence="10" id="KW-1185">Reference proteome</keyword>
<evidence type="ECO:0000256" key="6">
    <source>
        <dbReference type="ARBA" id="ARBA00023027"/>
    </source>
</evidence>
<dbReference type="EMBL" id="BMXL01000009">
    <property type="protein sequence ID" value="GHD24869.1"/>
    <property type="molecule type" value="Genomic_DNA"/>
</dbReference>
<dbReference type="EC" id="4.2.1.46" evidence="4"/>
<evidence type="ECO:0000256" key="1">
    <source>
        <dbReference type="ARBA" id="ARBA00001539"/>
    </source>
</evidence>
<name>A0A918XBU7_9ACTN</name>
<comment type="caution">
    <text evidence="9">The sequence shown here is derived from an EMBL/GenBank/DDBJ whole genome shotgun (WGS) entry which is preliminary data.</text>
</comment>
<dbReference type="SUPFAM" id="SSF51735">
    <property type="entry name" value="NAD(P)-binding Rossmann-fold domains"/>
    <property type="match status" value="1"/>
</dbReference>
<dbReference type="GO" id="GO:0009225">
    <property type="term" value="P:nucleotide-sugar metabolic process"/>
    <property type="evidence" value="ECO:0007669"/>
    <property type="project" value="InterPro"/>
</dbReference>
<accession>A0A918XBU7</accession>
<dbReference type="Gene3D" id="3.90.25.10">
    <property type="entry name" value="UDP-galactose 4-epimerase, domain 1"/>
    <property type="match status" value="1"/>
</dbReference>
<dbReference type="RefSeq" id="WP_193517864.1">
    <property type="nucleotide sequence ID" value="NZ_BMXL01000009.1"/>
</dbReference>
<organism evidence="9 10">
    <name type="scientific">Nocardiopsis kunsanensis</name>
    <dbReference type="NCBI Taxonomy" id="141693"/>
    <lineage>
        <taxon>Bacteria</taxon>
        <taxon>Bacillati</taxon>
        <taxon>Actinomycetota</taxon>
        <taxon>Actinomycetes</taxon>
        <taxon>Streptosporangiales</taxon>
        <taxon>Nocardiopsidaceae</taxon>
        <taxon>Nocardiopsis</taxon>
    </lineage>
</organism>
<evidence type="ECO:0000256" key="5">
    <source>
        <dbReference type="ARBA" id="ARBA00016977"/>
    </source>
</evidence>
<dbReference type="InterPro" id="IPR036291">
    <property type="entry name" value="NAD(P)-bd_dom_sf"/>
</dbReference>
<dbReference type="CDD" id="cd05246">
    <property type="entry name" value="dTDP_GD_SDR_e"/>
    <property type="match status" value="1"/>
</dbReference>
<evidence type="ECO:0000256" key="2">
    <source>
        <dbReference type="ARBA" id="ARBA00001911"/>
    </source>
</evidence>
<dbReference type="NCBIfam" id="TIGR01181">
    <property type="entry name" value="dTDP_gluc_dehyt"/>
    <property type="match status" value="1"/>
</dbReference>
<evidence type="ECO:0000259" key="8">
    <source>
        <dbReference type="Pfam" id="PF16363"/>
    </source>
</evidence>
<feature type="domain" description="NAD(P)-binding" evidence="8">
    <location>
        <begin position="11"/>
        <end position="312"/>
    </location>
</feature>
<keyword evidence="6" id="KW-0520">NAD</keyword>
<dbReference type="InterPro" id="IPR005888">
    <property type="entry name" value="dTDP_Gluc_deHydtase"/>
</dbReference>
<dbReference type="Gene3D" id="3.40.50.720">
    <property type="entry name" value="NAD(P)-binding Rossmann-like Domain"/>
    <property type="match status" value="1"/>
</dbReference>
<dbReference type="Pfam" id="PF16363">
    <property type="entry name" value="GDP_Man_Dehyd"/>
    <property type="match status" value="1"/>
</dbReference>
<gene>
    <name evidence="9" type="ORF">GCM10007147_21510</name>
</gene>
<evidence type="ECO:0000256" key="4">
    <source>
        <dbReference type="ARBA" id="ARBA00011990"/>
    </source>
</evidence>
<comment type="cofactor">
    <cofactor evidence="2">
        <name>NAD(+)</name>
        <dbReference type="ChEBI" id="CHEBI:57540"/>
    </cofactor>
</comment>
<evidence type="ECO:0000256" key="3">
    <source>
        <dbReference type="ARBA" id="ARBA00008178"/>
    </source>
</evidence>
<dbReference type="Proteomes" id="UP000654947">
    <property type="component" value="Unassembled WGS sequence"/>
</dbReference>
<dbReference type="AlphaFoldDB" id="A0A918XBU7"/>
<evidence type="ECO:0000313" key="10">
    <source>
        <dbReference type="Proteomes" id="UP000654947"/>
    </source>
</evidence>
<comment type="similarity">
    <text evidence="3">Belongs to the NAD(P)-dependent epimerase/dehydratase family. dTDP-glucose dehydratase subfamily.</text>
</comment>
<proteinExistence type="inferred from homology"/>
<dbReference type="GO" id="GO:0008460">
    <property type="term" value="F:dTDP-glucose 4,6-dehydratase activity"/>
    <property type="evidence" value="ECO:0007669"/>
    <property type="project" value="UniProtKB-EC"/>
</dbReference>
<protein>
    <recommendedName>
        <fullName evidence="5">dTDP-glucose 4,6-dehydratase</fullName>
        <ecNumber evidence="4">4.2.1.46</ecNumber>
    </recommendedName>
</protein>
<comment type="catalytic activity">
    <reaction evidence="1">
        <text>dTDP-alpha-D-glucose = dTDP-4-dehydro-6-deoxy-alpha-D-glucose + H2O</text>
        <dbReference type="Rhea" id="RHEA:17221"/>
        <dbReference type="ChEBI" id="CHEBI:15377"/>
        <dbReference type="ChEBI" id="CHEBI:57477"/>
        <dbReference type="ChEBI" id="CHEBI:57649"/>
        <dbReference type="EC" id="4.2.1.46"/>
    </reaction>
</comment>
<reference evidence="9 10" key="1">
    <citation type="journal article" date="2014" name="Int. J. Syst. Evol. Microbiol.">
        <title>Complete genome sequence of Corynebacterium casei LMG S-19264T (=DSM 44701T), isolated from a smear-ripened cheese.</title>
        <authorList>
            <consortium name="US DOE Joint Genome Institute (JGI-PGF)"/>
            <person name="Walter F."/>
            <person name="Albersmeier A."/>
            <person name="Kalinowski J."/>
            <person name="Ruckert C."/>
        </authorList>
    </citation>
    <scope>NUCLEOTIDE SEQUENCE [LARGE SCALE GENOMIC DNA]</scope>
    <source>
        <strain evidence="9 10">KCTC 19473</strain>
    </source>
</reference>